<keyword evidence="1" id="KW-1133">Transmembrane helix</keyword>
<organism evidence="2 3">
    <name type="scientific">Salimicrobium flavidum</name>
    <dbReference type="NCBI Taxonomy" id="570947"/>
    <lineage>
        <taxon>Bacteria</taxon>
        <taxon>Bacillati</taxon>
        <taxon>Bacillota</taxon>
        <taxon>Bacilli</taxon>
        <taxon>Bacillales</taxon>
        <taxon>Bacillaceae</taxon>
        <taxon>Salimicrobium</taxon>
    </lineage>
</organism>
<accession>A0A1N7J0F0</accession>
<evidence type="ECO:0000313" key="2">
    <source>
        <dbReference type="EMBL" id="SIS42790.1"/>
    </source>
</evidence>
<reference evidence="3" key="1">
    <citation type="submission" date="2017-01" db="EMBL/GenBank/DDBJ databases">
        <authorList>
            <person name="Varghese N."/>
            <person name="Submissions S."/>
        </authorList>
    </citation>
    <scope>NUCLEOTIDE SEQUENCE [LARGE SCALE GENOMIC DNA]</scope>
    <source>
        <strain evidence="3">DSM 23127</strain>
    </source>
</reference>
<feature type="transmembrane region" description="Helical" evidence="1">
    <location>
        <begin position="28"/>
        <end position="45"/>
    </location>
</feature>
<proteinExistence type="predicted"/>
<keyword evidence="3" id="KW-1185">Reference proteome</keyword>
<protein>
    <submittedName>
        <fullName evidence="2">Uncharacterized protein</fullName>
    </submittedName>
</protein>
<dbReference type="EMBL" id="FTOC01000003">
    <property type="protein sequence ID" value="SIS42790.1"/>
    <property type="molecule type" value="Genomic_DNA"/>
</dbReference>
<gene>
    <name evidence="2" type="ORF">SAMN05421687_103107</name>
</gene>
<keyword evidence="1" id="KW-0812">Transmembrane</keyword>
<dbReference type="Proteomes" id="UP000187608">
    <property type="component" value="Unassembled WGS sequence"/>
</dbReference>
<keyword evidence="1" id="KW-0472">Membrane</keyword>
<dbReference type="RefSeq" id="WP_200806498.1">
    <property type="nucleotide sequence ID" value="NZ_FTOC01000003.1"/>
</dbReference>
<evidence type="ECO:0000256" key="1">
    <source>
        <dbReference type="SAM" id="Phobius"/>
    </source>
</evidence>
<evidence type="ECO:0000313" key="3">
    <source>
        <dbReference type="Proteomes" id="UP000187608"/>
    </source>
</evidence>
<name>A0A1N7J0F0_9BACI</name>
<sequence>MFYLGFALFFLLYFIVGAFTELLELTTVGGIIAVAFIFLNIYMYFKSKKTDAD</sequence>
<dbReference type="AlphaFoldDB" id="A0A1N7J0F0"/>
<dbReference type="STRING" id="570947.SAMN05421687_103107"/>